<dbReference type="EMBL" id="KZ819190">
    <property type="protein sequence ID" value="PWZ01723.1"/>
    <property type="molecule type" value="Genomic_DNA"/>
</dbReference>
<organism evidence="1 2">
    <name type="scientific">Testicularia cyperi</name>
    <dbReference type="NCBI Taxonomy" id="1882483"/>
    <lineage>
        <taxon>Eukaryota</taxon>
        <taxon>Fungi</taxon>
        <taxon>Dikarya</taxon>
        <taxon>Basidiomycota</taxon>
        <taxon>Ustilaginomycotina</taxon>
        <taxon>Ustilaginomycetes</taxon>
        <taxon>Ustilaginales</taxon>
        <taxon>Anthracoideaceae</taxon>
        <taxon>Testicularia</taxon>
    </lineage>
</organism>
<protein>
    <submittedName>
        <fullName evidence="1">Uncharacterized protein</fullName>
    </submittedName>
</protein>
<proteinExistence type="predicted"/>
<dbReference type="Proteomes" id="UP000246740">
    <property type="component" value="Unassembled WGS sequence"/>
</dbReference>
<dbReference type="InParanoid" id="A0A317XV95"/>
<evidence type="ECO:0000313" key="2">
    <source>
        <dbReference type="Proteomes" id="UP000246740"/>
    </source>
</evidence>
<accession>A0A317XV95</accession>
<keyword evidence="2" id="KW-1185">Reference proteome</keyword>
<gene>
    <name evidence="1" type="ORF">BCV70DRAFT_205446</name>
</gene>
<evidence type="ECO:0000313" key="1">
    <source>
        <dbReference type="EMBL" id="PWZ01723.1"/>
    </source>
</evidence>
<dbReference type="AlphaFoldDB" id="A0A317XV95"/>
<reference evidence="1 2" key="1">
    <citation type="journal article" date="2018" name="Mol. Biol. Evol.">
        <title>Broad Genomic Sampling Reveals a Smut Pathogenic Ancestry of the Fungal Clade Ustilaginomycotina.</title>
        <authorList>
            <person name="Kijpornyongpan T."/>
            <person name="Mondo S.J."/>
            <person name="Barry K."/>
            <person name="Sandor L."/>
            <person name="Lee J."/>
            <person name="Lipzen A."/>
            <person name="Pangilinan J."/>
            <person name="LaButti K."/>
            <person name="Hainaut M."/>
            <person name="Henrissat B."/>
            <person name="Grigoriev I.V."/>
            <person name="Spatafora J.W."/>
            <person name="Aime M.C."/>
        </authorList>
    </citation>
    <scope>NUCLEOTIDE SEQUENCE [LARGE SCALE GENOMIC DNA]</scope>
    <source>
        <strain evidence="1 2">MCA 3645</strain>
    </source>
</reference>
<sequence>MESVTLPYRSTYRFNATRLSCIDFDQIGESGPFFTVAALGLTKSLDETRATTKAEWTSIGCQVSENNGAFPMHEAPKFCLACSMGTLPGLFLLTDHAAIASSPADGRRSHTTRTILYSASIVDNLEWQPLLYWHQIGLTPLANDCASVDRCCETHYWELHEEPAAWIALQRAENPVALTGKASKIGILREVPQAEWLAVAHGVVRNLGPKSSHLESPFARPANTSSCGQSQSTLNILSSSVRAIGAMIEPFLGRRSHYSSVEHRWRESWQGALSYLPARPD</sequence>
<name>A0A317XV95_9BASI</name>